<protein>
    <submittedName>
        <fullName evidence="3">Uncharacterized protein</fullName>
    </submittedName>
</protein>
<dbReference type="EMBL" id="JABANO010018562">
    <property type="protein sequence ID" value="KAF4731609.1"/>
    <property type="molecule type" value="Genomic_DNA"/>
</dbReference>
<feature type="coiled-coil region" evidence="1">
    <location>
        <begin position="68"/>
        <end position="95"/>
    </location>
</feature>
<feature type="coiled-coil region" evidence="1">
    <location>
        <begin position="132"/>
        <end position="166"/>
    </location>
</feature>
<sequence length="424" mass="48186">AHTAEEEARRLHILCDDRQAVIDRLQGECAELEEGRTAQREERERLSGKLHQVFDEWSAAQEKWDTERVSLQSKLVGLEAELERRQAEVEEVRESLAALASGEELAVSKRVHQLTARVLSLSRLEYDARVRAERLSIAHDASERRVRRLEEALSRVRGQLRHSEQQRGALELKISEKGVLEKETEPDGCLSADAMEEANAKLKAHIDEMARLHKCQVERMLSQVGSFERGLEAISQTLPEFTHPTALDEVLSGMPGKPDVGELLLATAERLWKEEAKAQRLQTLLERWWRNWRCSEEALMALVAKGPSGVVSKEGTRWKGMRDTNRLLRESLGRALEGWYQCRVELAVLSRSMQSDKTPRKDEEERASTERPISPGVAVDDGSAEAVYKKALEGITTRLLDYSRRIDSLRSENSMLKERLGARK</sequence>
<keyword evidence="4" id="KW-1185">Reference proteome</keyword>
<feature type="compositionally biased region" description="Basic and acidic residues" evidence="2">
    <location>
        <begin position="357"/>
        <end position="369"/>
    </location>
</feature>
<feature type="region of interest" description="Disordered" evidence="2">
    <location>
        <begin position="353"/>
        <end position="382"/>
    </location>
</feature>
<proteinExistence type="predicted"/>
<gene>
    <name evidence="3" type="ORF">FOZ63_029632</name>
</gene>
<evidence type="ECO:0000313" key="4">
    <source>
        <dbReference type="Proteomes" id="UP000553632"/>
    </source>
</evidence>
<evidence type="ECO:0000256" key="1">
    <source>
        <dbReference type="SAM" id="Coils"/>
    </source>
</evidence>
<evidence type="ECO:0000256" key="2">
    <source>
        <dbReference type="SAM" id="MobiDB-lite"/>
    </source>
</evidence>
<accession>A0A7J6SF71</accession>
<feature type="non-terminal residue" evidence="3">
    <location>
        <position position="424"/>
    </location>
</feature>
<comment type="caution">
    <text evidence="3">The sequence shown here is derived from an EMBL/GenBank/DDBJ whole genome shotgun (WGS) entry which is preliminary data.</text>
</comment>
<organism evidence="3 4">
    <name type="scientific">Perkinsus olseni</name>
    <name type="common">Perkinsus atlanticus</name>
    <dbReference type="NCBI Taxonomy" id="32597"/>
    <lineage>
        <taxon>Eukaryota</taxon>
        <taxon>Sar</taxon>
        <taxon>Alveolata</taxon>
        <taxon>Perkinsozoa</taxon>
        <taxon>Perkinsea</taxon>
        <taxon>Perkinsida</taxon>
        <taxon>Perkinsidae</taxon>
        <taxon>Perkinsus</taxon>
    </lineage>
</organism>
<reference evidence="3 4" key="1">
    <citation type="submission" date="2020-04" db="EMBL/GenBank/DDBJ databases">
        <title>Perkinsus olseni comparative genomics.</title>
        <authorList>
            <person name="Bogema D.R."/>
        </authorList>
    </citation>
    <scope>NUCLEOTIDE SEQUENCE [LARGE SCALE GENOMIC DNA]</scope>
    <source>
        <strain evidence="3 4">ATCC PRA-207</strain>
    </source>
</reference>
<dbReference type="AlphaFoldDB" id="A0A7J6SF71"/>
<dbReference type="Proteomes" id="UP000553632">
    <property type="component" value="Unassembled WGS sequence"/>
</dbReference>
<keyword evidence="1" id="KW-0175">Coiled coil</keyword>
<evidence type="ECO:0000313" key="3">
    <source>
        <dbReference type="EMBL" id="KAF4731609.1"/>
    </source>
</evidence>
<name>A0A7J6SF71_PEROL</name>